<keyword evidence="4" id="KW-1185">Reference proteome</keyword>
<accession>A0A2P8CZ19</accession>
<dbReference type="OrthoDB" id="9808690at2"/>
<dbReference type="EMBL" id="PYGA01000023">
    <property type="protein sequence ID" value="PSK90225.1"/>
    <property type="molecule type" value="Genomic_DNA"/>
</dbReference>
<evidence type="ECO:0000313" key="3">
    <source>
        <dbReference type="EMBL" id="PSK90225.1"/>
    </source>
</evidence>
<feature type="transmembrane region" description="Helical" evidence="1">
    <location>
        <begin position="350"/>
        <end position="373"/>
    </location>
</feature>
<keyword evidence="1" id="KW-0812">Transmembrane</keyword>
<evidence type="ECO:0000313" key="4">
    <source>
        <dbReference type="Proteomes" id="UP000240542"/>
    </source>
</evidence>
<evidence type="ECO:0000259" key="2">
    <source>
        <dbReference type="Pfam" id="PF19124"/>
    </source>
</evidence>
<comment type="caution">
    <text evidence="3">The sequence shown here is derived from an EMBL/GenBank/DDBJ whole genome shotgun (WGS) entry which is preliminary data.</text>
</comment>
<keyword evidence="1" id="KW-1133">Transmembrane helix</keyword>
<dbReference type="RefSeq" id="WP_106585910.1">
    <property type="nucleotide sequence ID" value="NZ_PYGA01000023.1"/>
</dbReference>
<organism evidence="3 4">
    <name type="scientific">Murinocardiopsis flavida</name>
    <dbReference type="NCBI Taxonomy" id="645275"/>
    <lineage>
        <taxon>Bacteria</taxon>
        <taxon>Bacillati</taxon>
        <taxon>Actinomycetota</taxon>
        <taxon>Actinomycetes</taxon>
        <taxon>Streptosporangiales</taxon>
        <taxon>Nocardiopsidaceae</taxon>
        <taxon>Murinocardiopsis</taxon>
    </lineage>
</organism>
<gene>
    <name evidence="3" type="ORF">CLV63_12354</name>
</gene>
<reference evidence="3 4" key="1">
    <citation type="submission" date="2018-03" db="EMBL/GenBank/DDBJ databases">
        <title>Genomic Encyclopedia of Archaeal and Bacterial Type Strains, Phase II (KMG-II): from individual species to whole genera.</title>
        <authorList>
            <person name="Goeker M."/>
        </authorList>
    </citation>
    <scope>NUCLEOTIDE SEQUENCE [LARGE SCALE GENOMIC DNA]</scope>
    <source>
        <strain evidence="3 4">DSM 45312</strain>
    </source>
</reference>
<dbReference type="PANTHER" id="PTHR37810">
    <property type="entry name" value="IMMUNITY PROTEIN SDPI"/>
    <property type="match status" value="1"/>
</dbReference>
<dbReference type="InterPro" id="IPR043831">
    <property type="entry name" value="DUF5808"/>
</dbReference>
<dbReference type="PANTHER" id="PTHR37810:SF9">
    <property type="entry name" value="MEMBRANE PROTEIN"/>
    <property type="match status" value="1"/>
</dbReference>
<dbReference type="AlphaFoldDB" id="A0A2P8CZ19"/>
<feature type="transmembrane region" description="Helical" evidence="1">
    <location>
        <begin position="6"/>
        <end position="23"/>
    </location>
</feature>
<dbReference type="GO" id="GO:0009636">
    <property type="term" value="P:response to toxic substance"/>
    <property type="evidence" value="ECO:0007669"/>
    <property type="project" value="TreeGrafter"/>
</dbReference>
<proteinExistence type="predicted"/>
<keyword evidence="1" id="KW-0472">Membrane</keyword>
<dbReference type="Proteomes" id="UP000240542">
    <property type="component" value="Unassembled WGS sequence"/>
</dbReference>
<name>A0A2P8CZ19_9ACTN</name>
<sequence length="394" mass="41611">MTAVLLTVQLVIVVTVTALMWLLPRTSRDTLPFGVRVPPGRTADPAITAATRGYRAAVLCVSLLSVVASAVLWPLMSAETAMSGGAALLVAGGIGAYAGAHRTVRRAKDREHWYAGLREGVAVDTGLRTDPVRVPWLWSLPSLVVIAVVAITGAVLYPGLPERLVISVRYHEGGTDYSTAATTVGSAFALVIIQVLVTALLLLILRFSVRARADIDAANPRESAERHRRFLRIWAYCLLATVFALNVAFGGLALIIWTGSLASAGPAVAAVVIVPLLTGAALLTGAGLLIGQSGWRMRDGTGEDTGFVQRDDDRYWHLAGTVYINRADPAILLPKRAAGLGWTVNLGRPAIWLVLGLTLGALAALAVVIVFGLSGDLETTQYGWQFGAGPLGPE</sequence>
<feature type="transmembrane region" description="Helical" evidence="1">
    <location>
        <begin position="180"/>
        <end position="205"/>
    </location>
</feature>
<evidence type="ECO:0000256" key="1">
    <source>
        <dbReference type="SAM" id="Phobius"/>
    </source>
</evidence>
<feature type="transmembrane region" description="Helical" evidence="1">
    <location>
        <begin position="136"/>
        <end position="160"/>
    </location>
</feature>
<feature type="domain" description="DUF5808" evidence="2">
    <location>
        <begin position="327"/>
        <end position="352"/>
    </location>
</feature>
<feature type="transmembrane region" description="Helical" evidence="1">
    <location>
        <begin position="269"/>
        <end position="290"/>
    </location>
</feature>
<feature type="transmembrane region" description="Helical" evidence="1">
    <location>
        <begin position="233"/>
        <end position="257"/>
    </location>
</feature>
<feature type="transmembrane region" description="Helical" evidence="1">
    <location>
        <begin position="81"/>
        <end position="100"/>
    </location>
</feature>
<protein>
    <submittedName>
        <fullName evidence="3">Putative membrane protein</fullName>
    </submittedName>
</protein>
<feature type="transmembrane region" description="Helical" evidence="1">
    <location>
        <begin position="56"/>
        <end position="75"/>
    </location>
</feature>
<dbReference type="Pfam" id="PF19124">
    <property type="entry name" value="DUF5808"/>
    <property type="match status" value="1"/>
</dbReference>